<dbReference type="PANTHER" id="PTHR42994">
    <property type="entry name" value="PEPTIDASE T"/>
    <property type="match status" value="1"/>
</dbReference>
<gene>
    <name evidence="13" type="primary">pepT</name>
    <name evidence="13" type="ORF">E5334_04815</name>
</gene>
<keyword evidence="14" id="KW-1185">Reference proteome</keyword>
<dbReference type="Proteomes" id="UP000310263">
    <property type="component" value="Unassembled WGS sequence"/>
</dbReference>
<dbReference type="OrthoDB" id="9804934at2"/>
<accession>A0A4S2F1F3</accession>
<evidence type="ECO:0000256" key="2">
    <source>
        <dbReference type="ARBA" id="ARBA00009692"/>
    </source>
</evidence>
<evidence type="ECO:0000256" key="7">
    <source>
        <dbReference type="ARBA" id="ARBA00022833"/>
    </source>
</evidence>
<dbReference type="SUPFAM" id="SSF55031">
    <property type="entry name" value="Bacterial exopeptidase dimerisation domain"/>
    <property type="match status" value="1"/>
</dbReference>
<comment type="caution">
    <text evidence="13">The sequence shown here is derived from an EMBL/GenBank/DDBJ whole genome shotgun (WGS) entry which is preliminary data.</text>
</comment>
<dbReference type="AlphaFoldDB" id="A0A4S2F1F3"/>
<feature type="binding site" evidence="11">
    <location>
        <position position="155"/>
    </location>
    <ligand>
        <name>Zn(2+)</name>
        <dbReference type="ChEBI" id="CHEBI:29105"/>
        <label>1</label>
    </ligand>
</feature>
<name>A0A4S2F1F3_9ACTN</name>
<evidence type="ECO:0000313" key="14">
    <source>
        <dbReference type="Proteomes" id="UP000310263"/>
    </source>
</evidence>
<feature type="active site" description="Proton acceptor" evidence="10">
    <location>
        <position position="189"/>
    </location>
</feature>
<feature type="binding site" evidence="11">
    <location>
        <position position="190"/>
    </location>
    <ligand>
        <name>Zn(2+)</name>
        <dbReference type="ChEBI" id="CHEBI:29105"/>
        <label>2</label>
    </ligand>
</feature>
<evidence type="ECO:0000256" key="6">
    <source>
        <dbReference type="ARBA" id="ARBA00022801"/>
    </source>
</evidence>
<dbReference type="Pfam" id="PF07687">
    <property type="entry name" value="M20_dimer"/>
    <property type="match status" value="1"/>
</dbReference>
<evidence type="ECO:0000256" key="3">
    <source>
        <dbReference type="ARBA" id="ARBA00022438"/>
    </source>
</evidence>
<evidence type="ECO:0000256" key="1">
    <source>
        <dbReference type="ARBA" id="ARBA00000870"/>
    </source>
</evidence>
<evidence type="ECO:0000256" key="4">
    <source>
        <dbReference type="ARBA" id="ARBA00022670"/>
    </source>
</evidence>
<dbReference type="InterPro" id="IPR002933">
    <property type="entry name" value="Peptidase_M20"/>
</dbReference>
<dbReference type="PROSITE" id="PS00759">
    <property type="entry name" value="ARGE_DAPE_CPG2_2"/>
    <property type="match status" value="1"/>
</dbReference>
<dbReference type="InterPro" id="IPR010161">
    <property type="entry name" value="Peptidase_M20B"/>
</dbReference>
<evidence type="ECO:0000256" key="11">
    <source>
        <dbReference type="PIRSR" id="PIRSR037215-2"/>
    </source>
</evidence>
<dbReference type="PANTHER" id="PTHR42994:SF1">
    <property type="entry name" value="PEPTIDASE T"/>
    <property type="match status" value="1"/>
</dbReference>
<feature type="binding site" evidence="11">
    <location>
        <position position="155"/>
    </location>
    <ligand>
        <name>Zn(2+)</name>
        <dbReference type="ChEBI" id="CHEBI:29105"/>
        <label>2</label>
    </ligand>
</feature>
<keyword evidence="3 13" id="KW-0031">Aminopeptidase</keyword>
<keyword evidence="5 11" id="KW-0479">Metal-binding</keyword>
<dbReference type="InterPro" id="IPR036264">
    <property type="entry name" value="Bact_exopeptidase_dim_dom"/>
</dbReference>
<evidence type="ECO:0000256" key="10">
    <source>
        <dbReference type="PIRSR" id="PIRSR037215-1"/>
    </source>
</evidence>
<sequence length="426" mass="45970">MDASQVAQSPDISDVVKRFFRYVQVDSPSNPDREEITPSNEEELAMAALLGKELEELGAKDVKVDEHGYVTAKLDGSPGAAQAPRLGLIAHIDSTSDAPAHGVKPQIVAYEGGDLVIGEVDGRRVRVTTDSVPDLAQMAGQPIVTSDGTTLLSADDKAGVAEIMALLARYQKDPRLPHPPLAVAFVPDEEIGHGAALLDLEDFGAAYAFTVDGEQLGEINYECFSAADALVTIEGVMVHPGAAKDRMVNAISLWRDLDSMLPAAERPEHTEGREGYFHCHSIEGTPAQVKAHYLIRDFDTAGFERRLKLLQDAAAMINEREGKARVQVAVKPQYRNMAEHFKGSEFLIDAALMANRQQGVEPRCVPVRGGTDGAQLTFRGLLCPNIATGGYLAHSVREFIPVRSLEVTVDILQSLCALLAERPAAS</sequence>
<dbReference type="GO" id="GO:0006518">
    <property type="term" value="P:peptide metabolic process"/>
    <property type="evidence" value="ECO:0007669"/>
    <property type="project" value="InterPro"/>
</dbReference>
<dbReference type="EC" id="3.4.11.4" evidence="9"/>
<dbReference type="NCBIfam" id="NF003976">
    <property type="entry name" value="PRK05469.1"/>
    <property type="match status" value="1"/>
</dbReference>
<dbReference type="Pfam" id="PF01546">
    <property type="entry name" value="Peptidase_M20"/>
    <property type="match status" value="1"/>
</dbReference>
<feature type="binding site" evidence="11">
    <location>
        <position position="91"/>
    </location>
    <ligand>
        <name>Zn(2+)</name>
        <dbReference type="ChEBI" id="CHEBI:29105"/>
        <label>1</label>
    </ligand>
</feature>
<dbReference type="InterPro" id="IPR011650">
    <property type="entry name" value="Peptidase_M20_dimer"/>
</dbReference>
<dbReference type="GO" id="GO:0045148">
    <property type="term" value="F:tripeptide aminopeptidase activity"/>
    <property type="evidence" value="ECO:0007669"/>
    <property type="project" value="UniProtKB-UniRule"/>
</dbReference>
<feature type="binding site" evidence="11">
    <location>
        <position position="212"/>
    </location>
    <ligand>
        <name>Zn(2+)</name>
        <dbReference type="ChEBI" id="CHEBI:29105"/>
        <label>1</label>
    </ligand>
</feature>
<comment type="similarity">
    <text evidence="2">Belongs to the peptidase M20B family.</text>
</comment>
<feature type="active site" evidence="10">
    <location>
        <position position="93"/>
    </location>
</feature>
<evidence type="ECO:0000256" key="5">
    <source>
        <dbReference type="ARBA" id="ARBA00022723"/>
    </source>
</evidence>
<dbReference type="EMBL" id="SRYE01000002">
    <property type="protein sequence ID" value="TGY62726.1"/>
    <property type="molecule type" value="Genomic_DNA"/>
</dbReference>
<dbReference type="NCBIfam" id="NF009920">
    <property type="entry name" value="PRK13381.1"/>
    <property type="match status" value="1"/>
</dbReference>
<evidence type="ECO:0000259" key="12">
    <source>
        <dbReference type="Pfam" id="PF07687"/>
    </source>
</evidence>
<dbReference type="GO" id="GO:0006508">
    <property type="term" value="P:proteolysis"/>
    <property type="evidence" value="ECO:0007669"/>
    <property type="project" value="UniProtKB-UniRule"/>
</dbReference>
<keyword evidence="4" id="KW-0645">Protease</keyword>
<reference evidence="13 14" key="1">
    <citation type="submission" date="2019-04" db="EMBL/GenBank/DDBJ databases">
        <title>Microbes associate with the intestines of laboratory mice.</title>
        <authorList>
            <person name="Navarre W."/>
            <person name="Wong E."/>
            <person name="Huang K."/>
            <person name="Tropini C."/>
            <person name="Ng K."/>
            <person name="Yu B."/>
        </authorList>
    </citation>
    <scope>NUCLEOTIDE SEQUENCE [LARGE SCALE GENOMIC DNA]</scope>
    <source>
        <strain evidence="13 14">NM07_P-09</strain>
    </source>
</reference>
<dbReference type="Gene3D" id="3.40.630.10">
    <property type="entry name" value="Zn peptidases"/>
    <property type="match status" value="1"/>
</dbReference>
<proteinExistence type="inferred from homology"/>
<keyword evidence="6 13" id="KW-0378">Hydrolase</keyword>
<evidence type="ECO:0000313" key="13">
    <source>
        <dbReference type="EMBL" id="TGY62726.1"/>
    </source>
</evidence>
<protein>
    <recommendedName>
        <fullName evidence="9">Peptidase T</fullName>
        <ecNumber evidence="9">3.4.11.4</ecNumber>
    </recommendedName>
</protein>
<keyword evidence="8" id="KW-0482">Metalloprotease</keyword>
<comment type="catalytic activity">
    <reaction evidence="1">
        <text>Release of the N-terminal residue from a tripeptide.</text>
        <dbReference type="EC" id="3.4.11.4"/>
    </reaction>
</comment>
<feature type="binding site" evidence="11">
    <location>
        <position position="394"/>
    </location>
    <ligand>
        <name>Zn(2+)</name>
        <dbReference type="ChEBI" id="CHEBI:29105"/>
        <label>2</label>
    </ligand>
</feature>
<organism evidence="13 14">
    <name type="scientific">Muricaecibacterium torontonense</name>
    <dbReference type="NCBI Taxonomy" id="3032871"/>
    <lineage>
        <taxon>Bacteria</taxon>
        <taxon>Bacillati</taxon>
        <taxon>Actinomycetota</taxon>
        <taxon>Coriobacteriia</taxon>
        <taxon>Coriobacteriales</taxon>
        <taxon>Atopobiaceae</taxon>
        <taxon>Muricaecibacterium</taxon>
    </lineage>
</organism>
<evidence type="ECO:0000256" key="8">
    <source>
        <dbReference type="ARBA" id="ARBA00023049"/>
    </source>
</evidence>
<comment type="cofactor">
    <cofactor evidence="11">
        <name>Zn(2+)</name>
        <dbReference type="ChEBI" id="CHEBI:29105"/>
    </cofactor>
    <text evidence="11">Binds 2 Zn(2+) ions per subunit.</text>
</comment>
<keyword evidence="7 11" id="KW-0862">Zinc</keyword>
<dbReference type="Gene3D" id="3.30.70.360">
    <property type="match status" value="1"/>
</dbReference>
<dbReference type="RefSeq" id="WP_136012453.1">
    <property type="nucleotide sequence ID" value="NZ_SRYE01000002.1"/>
</dbReference>
<dbReference type="GO" id="GO:0008270">
    <property type="term" value="F:zinc ion binding"/>
    <property type="evidence" value="ECO:0007669"/>
    <property type="project" value="InterPro"/>
</dbReference>
<dbReference type="GO" id="GO:0008237">
    <property type="term" value="F:metallopeptidase activity"/>
    <property type="evidence" value="ECO:0007669"/>
    <property type="project" value="UniProtKB-KW"/>
</dbReference>
<dbReference type="InterPro" id="IPR001261">
    <property type="entry name" value="ArgE/DapE_CS"/>
</dbReference>
<dbReference type="SUPFAM" id="SSF53187">
    <property type="entry name" value="Zn-dependent exopeptidases"/>
    <property type="match status" value="1"/>
</dbReference>
<dbReference type="PIRSF" id="PIRSF037215">
    <property type="entry name" value="Peptidase_M20B"/>
    <property type="match status" value="1"/>
</dbReference>
<feature type="domain" description="Peptidase M20 dimerisation" evidence="12">
    <location>
        <begin position="224"/>
        <end position="321"/>
    </location>
</feature>
<dbReference type="NCBIfam" id="TIGR01882">
    <property type="entry name" value="peptidase-T"/>
    <property type="match status" value="1"/>
</dbReference>
<evidence type="ECO:0000256" key="9">
    <source>
        <dbReference type="NCBIfam" id="TIGR01882"/>
    </source>
</evidence>